<evidence type="ECO:0000313" key="1">
    <source>
        <dbReference type="EMBL" id="KAJ9060009.1"/>
    </source>
</evidence>
<gene>
    <name evidence="1" type="ORF">DSO57_1035457</name>
</gene>
<keyword evidence="2" id="KW-1185">Reference proteome</keyword>
<protein>
    <submittedName>
        <fullName evidence="1">Uncharacterized protein</fullName>
    </submittedName>
</protein>
<sequence>MKLVLILGFALGSGLSGLLSQEAFYKLSDSFAKNTLGTFGVTPARCNSNLHLSENGDKGCFVALVGTGTVPMRGSSKVPMQLAAPFGAIFYAEKSIGKTNNVLDYGVDAVQLTMAADPKCTVARYDMEKLADTLIGGGSISITDSDSERVSHGWKVGTSVTYKTPFDAIFGGASLTLSADYSGSIATTTTSSVGLRFDVSSDTTCTPYLMRYSVLCNAVSFRVQYFKNGTQVYDKLTTVDASAKPFLMPINQLTSDFFKVITGCIDLTA</sequence>
<organism evidence="1 2">
    <name type="scientific">Entomophthora muscae</name>
    <dbReference type="NCBI Taxonomy" id="34485"/>
    <lineage>
        <taxon>Eukaryota</taxon>
        <taxon>Fungi</taxon>
        <taxon>Fungi incertae sedis</taxon>
        <taxon>Zoopagomycota</taxon>
        <taxon>Entomophthoromycotina</taxon>
        <taxon>Entomophthoromycetes</taxon>
        <taxon>Entomophthorales</taxon>
        <taxon>Entomophthoraceae</taxon>
        <taxon>Entomophthora</taxon>
    </lineage>
</organism>
<accession>A0ACC2SC86</accession>
<reference evidence="1" key="1">
    <citation type="submission" date="2022-04" db="EMBL/GenBank/DDBJ databases">
        <title>Genome of the entomopathogenic fungus Entomophthora muscae.</title>
        <authorList>
            <person name="Elya C."/>
            <person name="Lovett B.R."/>
            <person name="Lee E."/>
            <person name="Macias A.M."/>
            <person name="Hajek A.E."/>
            <person name="De Bivort B.L."/>
            <person name="Kasson M.T."/>
            <person name="De Fine Licht H.H."/>
            <person name="Stajich J.E."/>
        </authorList>
    </citation>
    <scope>NUCLEOTIDE SEQUENCE</scope>
    <source>
        <strain evidence="1">Berkeley</strain>
    </source>
</reference>
<proteinExistence type="predicted"/>
<evidence type="ECO:0000313" key="2">
    <source>
        <dbReference type="Proteomes" id="UP001165960"/>
    </source>
</evidence>
<dbReference type="Proteomes" id="UP001165960">
    <property type="component" value="Unassembled WGS sequence"/>
</dbReference>
<comment type="caution">
    <text evidence="1">The sequence shown here is derived from an EMBL/GenBank/DDBJ whole genome shotgun (WGS) entry which is preliminary data.</text>
</comment>
<name>A0ACC2SC86_9FUNG</name>
<dbReference type="EMBL" id="QTSX02005284">
    <property type="protein sequence ID" value="KAJ9060009.1"/>
    <property type="molecule type" value="Genomic_DNA"/>
</dbReference>